<reference evidence="1" key="1">
    <citation type="submission" date="2018-06" db="EMBL/GenBank/DDBJ databases">
        <authorList>
            <person name="Zhirakovskaya E."/>
        </authorList>
    </citation>
    <scope>NUCLEOTIDE SEQUENCE</scope>
</reference>
<dbReference type="EMBL" id="UOEL01000053">
    <property type="protein sequence ID" value="VAW11206.1"/>
    <property type="molecule type" value="Genomic_DNA"/>
</dbReference>
<accession>A0A3B0TVU1</accession>
<organism evidence="1">
    <name type="scientific">hydrothermal vent metagenome</name>
    <dbReference type="NCBI Taxonomy" id="652676"/>
    <lineage>
        <taxon>unclassified sequences</taxon>
        <taxon>metagenomes</taxon>
        <taxon>ecological metagenomes</taxon>
    </lineage>
</organism>
<proteinExistence type="predicted"/>
<sequence length="48" mass="5619">MLGVAYLKTNSYDDFFRKSASPDLLSLKMFAQTKLCIKFAPLLPDWFW</sequence>
<protein>
    <submittedName>
        <fullName evidence="1">Uncharacterized protein</fullName>
    </submittedName>
</protein>
<evidence type="ECO:0000313" key="1">
    <source>
        <dbReference type="EMBL" id="VAW11206.1"/>
    </source>
</evidence>
<gene>
    <name evidence="1" type="ORF">MNBD_BACTEROID03-1107</name>
</gene>
<dbReference type="AlphaFoldDB" id="A0A3B0TVU1"/>
<name>A0A3B0TVU1_9ZZZZ</name>